<proteinExistence type="predicted"/>
<dbReference type="Proteomes" id="UP001523392">
    <property type="component" value="Unassembled WGS sequence"/>
</dbReference>
<dbReference type="RefSeq" id="WP_252952091.1">
    <property type="nucleotide sequence ID" value="NZ_JAFIRR010000028.1"/>
</dbReference>
<protein>
    <submittedName>
        <fullName evidence="1">Uncharacterized protein</fullName>
    </submittedName>
</protein>
<keyword evidence="2" id="KW-1185">Reference proteome</keyword>
<sequence length="119" mass="12066">MAWAMDARIPVALVADPAGLGAALAGGKVALLASAPCPGDGALAVESFAPEASHSLACACCQGRSPAAVALDRLFQARVRGRVGWFERVVAWVPDEPSQAAVRAALALDALTAARFRAG</sequence>
<reference evidence="1 2" key="1">
    <citation type="submission" date="2021-12" db="EMBL/GenBank/DDBJ databases">
        <title>Siccirubricoccus leaddurans sp. nov., a high concentration Zn2+ tolerance bacterium.</title>
        <authorList>
            <person name="Cao Y."/>
        </authorList>
    </citation>
    <scope>NUCLEOTIDE SEQUENCE [LARGE SCALE GENOMIC DNA]</scope>
    <source>
        <strain evidence="1 2">KC 17139</strain>
    </source>
</reference>
<comment type="caution">
    <text evidence="1">The sequence shown here is derived from an EMBL/GenBank/DDBJ whole genome shotgun (WGS) entry which is preliminary data.</text>
</comment>
<accession>A0ABT1D0P7</accession>
<name>A0ABT1D0P7_9PROT</name>
<gene>
    <name evidence="1" type="ORF">JYK14_04785</name>
</gene>
<dbReference type="EMBL" id="JAFIRR010000028">
    <property type="protein sequence ID" value="MCO6415493.1"/>
    <property type="molecule type" value="Genomic_DNA"/>
</dbReference>
<evidence type="ECO:0000313" key="1">
    <source>
        <dbReference type="EMBL" id="MCO6415493.1"/>
    </source>
</evidence>
<organism evidence="1 2">
    <name type="scientific">Siccirubricoccus soli</name>
    <dbReference type="NCBI Taxonomy" id="2899147"/>
    <lineage>
        <taxon>Bacteria</taxon>
        <taxon>Pseudomonadati</taxon>
        <taxon>Pseudomonadota</taxon>
        <taxon>Alphaproteobacteria</taxon>
        <taxon>Acetobacterales</taxon>
        <taxon>Roseomonadaceae</taxon>
        <taxon>Siccirubricoccus</taxon>
    </lineage>
</organism>
<evidence type="ECO:0000313" key="2">
    <source>
        <dbReference type="Proteomes" id="UP001523392"/>
    </source>
</evidence>